<name>A0ABQ3PBY4_9ACTN</name>
<dbReference type="InterPro" id="IPR053737">
    <property type="entry name" value="Type_II_TA_Toxin"/>
</dbReference>
<evidence type="ECO:0008006" key="3">
    <source>
        <dbReference type="Google" id="ProtNLM"/>
    </source>
</evidence>
<evidence type="ECO:0000313" key="1">
    <source>
        <dbReference type="EMBL" id="GHI22517.1"/>
    </source>
</evidence>
<dbReference type="Gene3D" id="1.20.120.1870">
    <property type="entry name" value="Fic/DOC protein, Fido domain"/>
    <property type="match status" value="1"/>
</dbReference>
<dbReference type="Proteomes" id="UP001052739">
    <property type="component" value="Unassembled WGS sequence"/>
</dbReference>
<gene>
    <name evidence="1" type="ORF">Shyd_38880</name>
</gene>
<accession>A0ABQ3PBY4</accession>
<reference evidence="1" key="1">
    <citation type="submission" date="2024-05" db="EMBL/GenBank/DDBJ databases">
        <title>Whole genome shotgun sequence of Streptomyces hydrogenans NBRC 13475.</title>
        <authorList>
            <person name="Komaki H."/>
            <person name="Tamura T."/>
        </authorList>
    </citation>
    <scope>NUCLEOTIDE SEQUENCE</scope>
    <source>
        <strain evidence="1">NBRC 13475</strain>
    </source>
</reference>
<protein>
    <recommendedName>
        <fullName evidence="3">Fic family toxin-antitoxin system, toxin component</fullName>
    </recommendedName>
</protein>
<dbReference type="EMBL" id="BNDW01000019">
    <property type="protein sequence ID" value="GHI22517.1"/>
    <property type="molecule type" value="Genomic_DNA"/>
</dbReference>
<dbReference type="RefSeq" id="WP_043223509.1">
    <property type="nucleotide sequence ID" value="NZ_BNBS01000161.1"/>
</dbReference>
<comment type="caution">
    <text evidence="1">The sequence shown here is derived from an EMBL/GenBank/DDBJ whole genome shotgun (WGS) entry which is preliminary data.</text>
</comment>
<keyword evidence="2" id="KW-1185">Reference proteome</keyword>
<organism evidence="1 2">
    <name type="scientific">Streptomyces hydrogenans</name>
    <dbReference type="NCBI Taxonomy" id="1873719"/>
    <lineage>
        <taxon>Bacteria</taxon>
        <taxon>Bacillati</taxon>
        <taxon>Actinomycetota</taxon>
        <taxon>Actinomycetes</taxon>
        <taxon>Kitasatosporales</taxon>
        <taxon>Streptomycetaceae</taxon>
        <taxon>Streptomyces</taxon>
    </lineage>
</organism>
<sequence>MTVHVDLAWLLGIAQKVIPSDPEITDWGSLEAARARHAFRIMDTPVYDLPHHRAGALLHQLVRVPALEHSNELFAVAVAAAYLHASGHPVDVTSQDAITLVDRVLTGDADARQVAAVLKTWETPA</sequence>
<proteinExistence type="predicted"/>
<dbReference type="GeneID" id="94011906"/>
<evidence type="ECO:0000313" key="2">
    <source>
        <dbReference type="Proteomes" id="UP001052739"/>
    </source>
</evidence>